<proteinExistence type="predicted"/>
<reference evidence="3 4" key="1">
    <citation type="submission" date="2020-08" db="EMBL/GenBank/DDBJ databases">
        <authorList>
            <person name="Liu C."/>
            <person name="Sun Q."/>
        </authorList>
    </citation>
    <scope>NUCLEOTIDE SEQUENCE [LARGE SCALE GENOMIC DNA]</scope>
    <source>
        <strain evidence="3 4">NSJ-29</strain>
    </source>
</reference>
<evidence type="ECO:0000256" key="2">
    <source>
        <dbReference type="SAM" id="Phobius"/>
    </source>
</evidence>
<accession>A0A7G9GBP0</accession>
<keyword evidence="4" id="KW-1185">Reference proteome</keyword>
<name>A0A7G9GBP0_9FIRM</name>
<dbReference type="Proteomes" id="UP000515860">
    <property type="component" value="Chromosome"/>
</dbReference>
<feature type="transmembrane region" description="Helical" evidence="2">
    <location>
        <begin position="102"/>
        <end position="121"/>
    </location>
</feature>
<dbReference type="RefSeq" id="WP_118648323.1">
    <property type="nucleotide sequence ID" value="NZ_CP060635.1"/>
</dbReference>
<feature type="region of interest" description="Disordered" evidence="1">
    <location>
        <begin position="57"/>
        <end position="91"/>
    </location>
</feature>
<dbReference type="EMBL" id="CP060635">
    <property type="protein sequence ID" value="QNM08222.1"/>
    <property type="molecule type" value="Genomic_DNA"/>
</dbReference>
<evidence type="ECO:0000313" key="3">
    <source>
        <dbReference type="EMBL" id="QNM08222.1"/>
    </source>
</evidence>
<keyword evidence="2" id="KW-1133">Transmembrane helix</keyword>
<gene>
    <name evidence="3" type="ORF">H9Q79_15225</name>
</gene>
<keyword evidence="2" id="KW-0812">Transmembrane</keyword>
<dbReference type="KEGG" id="whj:H9Q79_15225"/>
<dbReference type="AlphaFoldDB" id="A0A7G9GBP0"/>
<keyword evidence="2" id="KW-0472">Membrane</keyword>
<sequence>MSVIKKCCVCDGNIVEGRCEKCGMPYQENRNFYHLNENRRDHVDHMSAGDKQEYARQQMGYGQQRPPVQTYAPQNNGQGRPDGAPFRGGVGSRQQQAARNGWVGVIIFIFILLFTLGPLLFEMIFG</sequence>
<evidence type="ECO:0000313" key="4">
    <source>
        <dbReference type="Proteomes" id="UP000515860"/>
    </source>
</evidence>
<evidence type="ECO:0000256" key="1">
    <source>
        <dbReference type="SAM" id="MobiDB-lite"/>
    </source>
</evidence>
<organism evidence="3 4">
    <name type="scientific">Wansuia hejianensis</name>
    <dbReference type="NCBI Taxonomy" id="2763667"/>
    <lineage>
        <taxon>Bacteria</taxon>
        <taxon>Bacillati</taxon>
        <taxon>Bacillota</taxon>
        <taxon>Clostridia</taxon>
        <taxon>Lachnospirales</taxon>
        <taxon>Lachnospiraceae</taxon>
        <taxon>Wansuia</taxon>
    </lineage>
</organism>
<protein>
    <submittedName>
        <fullName evidence="3">Uncharacterized protein</fullName>
    </submittedName>
</protein>